<keyword evidence="4" id="KW-0378">Hydrolase</keyword>
<keyword evidence="6" id="KW-0175">Coiled coil</keyword>
<sequence>MDIKKRLFRLMLSGLVGVSIFGTLPQISEATPSDSFSERMHSLDKKENKAEEKLKDITLFIKETEEEAADMLKELELTAEALVSIQEEVTLLSEQIDQREEQLKSQVRAVQITGQTNNVLKFLLESESLTDVLGRLDVVNMIFSANQNLMEKQAEDKELVELKERETVQKQEEQTLLAAKLESKKVELEEQKAEQEALIASIAAEKSELAEEREAYLAEQRESERRRDELQTARAVAEEATVVSVSQPSDNQNDEVTTSSQSKTTAPANGSVVSTAHSFTGVRYLYGGSTPAAFDCSGFTSYVYSRATGKNLARSAAGQFATTQRISQSEAQPGDLIFFNQSGRVDHVGIYLGGGRFIGAQTSTGVAVASFTSGYWSRYVAGFGRP</sequence>
<dbReference type="InterPro" id="IPR038765">
    <property type="entry name" value="Papain-like_cys_pep_sf"/>
</dbReference>
<dbReference type="InterPro" id="IPR051202">
    <property type="entry name" value="Peptidase_C40"/>
</dbReference>
<dbReference type="PROSITE" id="PS51935">
    <property type="entry name" value="NLPC_P60"/>
    <property type="match status" value="1"/>
</dbReference>
<reference evidence="9 10" key="1">
    <citation type="journal article" date="2019" name="Int. J. Syst. Evol. Microbiol.">
        <title>The Global Catalogue of Microorganisms (GCM) 10K type strain sequencing project: providing services to taxonomists for standard genome sequencing and annotation.</title>
        <authorList>
            <consortium name="The Broad Institute Genomics Platform"/>
            <consortium name="The Broad Institute Genome Sequencing Center for Infectious Disease"/>
            <person name="Wu L."/>
            <person name="Ma J."/>
        </authorList>
    </citation>
    <scope>NUCLEOTIDE SEQUENCE [LARGE SCALE GENOMIC DNA]</scope>
    <source>
        <strain evidence="9 10">JCM 12662</strain>
    </source>
</reference>
<evidence type="ECO:0000313" key="10">
    <source>
        <dbReference type="Proteomes" id="UP001501166"/>
    </source>
</evidence>
<keyword evidence="10" id="KW-1185">Reference proteome</keyword>
<keyword evidence="2" id="KW-0645">Protease</keyword>
<evidence type="ECO:0000256" key="6">
    <source>
        <dbReference type="SAM" id="Coils"/>
    </source>
</evidence>
<dbReference type="Pfam" id="PF00877">
    <property type="entry name" value="NLPC_P60"/>
    <property type="match status" value="1"/>
</dbReference>
<keyword evidence="5" id="KW-0788">Thiol protease</keyword>
<accession>A0ABN0XB85</accession>
<dbReference type="PANTHER" id="PTHR47053">
    <property type="entry name" value="MUREIN DD-ENDOPEPTIDASE MEPH-RELATED"/>
    <property type="match status" value="1"/>
</dbReference>
<dbReference type="PANTHER" id="PTHR47053:SF1">
    <property type="entry name" value="MUREIN DD-ENDOPEPTIDASE MEPH-RELATED"/>
    <property type="match status" value="1"/>
</dbReference>
<dbReference type="Pfam" id="PF24568">
    <property type="entry name" value="CC_PcsB"/>
    <property type="match status" value="1"/>
</dbReference>
<feature type="coiled-coil region" evidence="6">
    <location>
        <begin position="47"/>
        <end position="102"/>
    </location>
</feature>
<dbReference type="InterPro" id="IPR000064">
    <property type="entry name" value="NLP_P60_dom"/>
</dbReference>
<organism evidence="9 10">
    <name type="scientific">Alkalibacterium iburiense</name>
    <dbReference type="NCBI Taxonomy" id="290589"/>
    <lineage>
        <taxon>Bacteria</taxon>
        <taxon>Bacillati</taxon>
        <taxon>Bacillota</taxon>
        <taxon>Bacilli</taxon>
        <taxon>Lactobacillales</taxon>
        <taxon>Carnobacteriaceae</taxon>
        <taxon>Alkalibacterium</taxon>
    </lineage>
</organism>
<gene>
    <name evidence="9" type="ORF">GCM10008932_10620</name>
</gene>
<comment type="caution">
    <text evidence="9">The sequence shown here is derived from an EMBL/GenBank/DDBJ whole genome shotgun (WGS) entry which is preliminary data.</text>
</comment>
<evidence type="ECO:0000256" key="7">
    <source>
        <dbReference type="SAM" id="MobiDB-lite"/>
    </source>
</evidence>
<dbReference type="SUPFAM" id="SSF54001">
    <property type="entry name" value="Cysteine proteinases"/>
    <property type="match status" value="1"/>
</dbReference>
<dbReference type="EMBL" id="BAAACW010000063">
    <property type="protein sequence ID" value="GAA0359888.1"/>
    <property type="molecule type" value="Genomic_DNA"/>
</dbReference>
<protein>
    <submittedName>
        <fullName evidence="9">NlpC/P60 family protein</fullName>
    </submittedName>
</protein>
<keyword evidence="3" id="KW-0732">Signal</keyword>
<feature type="compositionally biased region" description="Basic and acidic residues" evidence="7">
    <location>
        <begin position="214"/>
        <end position="231"/>
    </location>
</feature>
<feature type="domain" description="NlpC/P60" evidence="8">
    <location>
        <begin position="266"/>
        <end position="386"/>
    </location>
</feature>
<dbReference type="Gene3D" id="3.90.1720.10">
    <property type="entry name" value="endopeptidase domain like (from Nostoc punctiforme)"/>
    <property type="match status" value="1"/>
</dbReference>
<evidence type="ECO:0000313" key="9">
    <source>
        <dbReference type="EMBL" id="GAA0359888.1"/>
    </source>
</evidence>
<evidence type="ECO:0000256" key="5">
    <source>
        <dbReference type="ARBA" id="ARBA00022807"/>
    </source>
</evidence>
<dbReference type="Gene3D" id="6.10.250.3150">
    <property type="match status" value="1"/>
</dbReference>
<dbReference type="Proteomes" id="UP001501166">
    <property type="component" value="Unassembled WGS sequence"/>
</dbReference>
<dbReference type="RefSeq" id="WP_343754579.1">
    <property type="nucleotide sequence ID" value="NZ_BAAACW010000063.1"/>
</dbReference>
<evidence type="ECO:0000259" key="8">
    <source>
        <dbReference type="PROSITE" id="PS51935"/>
    </source>
</evidence>
<feature type="compositionally biased region" description="Polar residues" evidence="7">
    <location>
        <begin position="247"/>
        <end position="271"/>
    </location>
</feature>
<name>A0ABN0XB85_9LACT</name>
<evidence type="ECO:0000256" key="4">
    <source>
        <dbReference type="ARBA" id="ARBA00022801"/>
    </source>
</evidence>
<dbReference type="InterPro" id="IPR057309">
    <property type="entry name" value="PcsB_CC"/>
</dbReference>
<evidence type="ECO:0000256" key="3">
    <source>
        <dbReference type="ARBA" id="ARBA00022729"/>
    </source>
</evidence>
<proteinExistence type="inferred from homology"/>
<evidence type="ECO:0000256" key="1">
    <source>
        <dbReference type="ARBA" id="ARBA00007074"/>
    </source>
</evidence>
<evidence type="ECO:0000256" key="2">
    <source>
        <dbReference type="ARBA" id="ARBA00022670"/>
    </source>
</evidence>
<feature type="compositionally biased region" description="Low complexity" evidence="7">
    <location>
        <begin position="232"/>
        <end position="246"/>
    </location>
</feature>
<feature type="region of interest" description="Disordered" evidence="7">
    <location>
        <begin position="214"/>
        <end position="271"/>
    </location>
</feature>
<comment type="similarity">
    <text evidence="1">Belongs to the peptidase C40 family.</text>
</comment>